<dbReference type="Proteomes" id="UP000651050">
    <property type="component" value="Unassembled WGS sequence"/>
</dbReference>
<proteinExistence type="predicted"/>
<gene>
    <name evidence="2" type="ORF">I5803_14700</name>
</gene>
<dbReference type="AlphaFoldDB" id="A0A931MHY5"/>
<dbReference type="RefSeq" id="WP_196987089.1">
    <property type="nucleotide sequence ID" value="NZ_JADWYS010000001.1"/>
</dbReference>
<name>A0A931MHY5_9BURK</name>
<evidence type="ECO:0000313" key="2">
    <source>
        <dbReference type="EMBL" id="MBG9389283.1"/>
    </source>
</evidence>
<feature type="compositionally biased region" description="Basic residues" evidence="1">
    <location>
        <begin position="1"/>
        <end position="13"/>
    </location>
</feature>
<feature type="compositionally biased region" description="Basic and acidic residues" evidence="1">
    <location>
        <begin position="43"/>
        <end position="80"/>
    </location>
</feature>
<accession>A0A931MHY5</accession>
<protein>
    <submittedName>
        <fullName evidence="2">Uncharacterized protein</fullName>
    </submittedName>
</protein>
<dbReference type="EMBL" id="JADWYS010000001">
    <property type="protein sequence ID" value="MBG9389283.1"/>
    <property type="molecule type" value="Genomic_DNA"/>
</dbReference>
<organism evidence="2 3">
    <name type="scientific">Caenimonas aquaedulcis</name>
    <dbReference type="NCBI Taxonomy" id="2793270"/>
    <lineage>
        <taxon>Bacteria</taxon>
        <taxon>Pseudomonadati</taxon>
        <taxon>Pseudomonadota</taxon>
        <taxon>Betaproteobacteria</taxon>
        <taxon>Burkholderiales</taxon>
        <taxon>Comamonadaceae</taxon>
        <taxon>Caenimonas</taxon>
    </lineage>
</organism>
<keyword evidence="3" id="KW-1185">Reference proteome</keyword>
<sequence>MQNRMPSRRRSPKMPHERDESAGTQDGTQARDEPSAARVGGAAHEDIERGQVDTDKGPVLDRTYDKVREGTPDPDKKFSP</sequence>
<reference evidence="2" key="1">
    <citation type="submission" date="2020-11" db="EMBL/GenBank/DDBJ databases">
        <title>Bacterial whole genome sequence for Caenimonas sp. DR4.4.</title>
        <authorList>
            <person name="Le V."/>
            <person name="Ko S.-R."/>
            <person name="Ahn C.-Y."/>
            <person name="Oh H.-M."/>
        </authorList>
    </citation>
    <scope>NUCLEOTIDE SEQUENCE</scope>
    <source>
        <strain evidence="2">DR4.4</strain>
    </source>
</reference>
<evidence type="ECO:0000256" key="1">
    <source>
        <dbReference type="SAM" id="MobiDB-lite"/>
    </source>
</evidence>
<comment type="caution">
    <text evidence="2">The sequence shown here is derived from an EMBL/GenBank/DDBJ whole genome shotgun (WGS) entry which is preliminary data.</text>
</comment>
<evidence type="ECO:0000313" key="3">
    <source>
        <dbReference type="Proteomes" id="UP000651050"/>
    </source>
</evidence>
<feature type="region of interest" description="Disordered" evidence="1">
    <location>
        <begin position="1"/>
        <end position="80"/>
    </location>
</feature>